<dbReference type="EMBL" id="CAKOFQ010007182">
    <property type="protein sequence ID" value="CAH1993737.1"/>
    <property type="molecule type" value="Genomic_DNA"/>
</dbReference>
<evidence type="ECO:0000256" key="2">
    <source>
        <dbReference type="SAM" id="MobiDB-lite"/>
    </source>
</evidence>
<evidence type="ECO:0000256" key="1">
    <source>
        <dbReference type="SAM" id="Coils"/>
    </source>
</evidence>
<accession>A0A9P0LE20</accession>
<feature type="compositionally biased region" description="Low complexity" evidence="2">
    <location>
        <begin position="142"/>
        <end position="155"/>
    </location>
</feature>
<keyword evidence="4" id="KW-1185">Reference proteome</keyword>
<proteinExistence type="predicted"/>
<dbReference type="AlphaFoldDB" id="A0A9P0LE20"/>
<gene>
    <name evidence="3" type="ORF">ACAOBT_LOCUS21696</name>
</gene>
<dbReference type="Proteomes" id="UP001152888">
    <property type="component" value="Unassembled WGS sequence"/>
</dbReference>
<evidence type="ECO:0000313" key="4">
    <source>
        <dbReference type="Proteomes" id="UP001152888"/>
    </source>
</evidence>
<protein>
    <submittedName>
        <fullName evidence="3">Uncharacterized protein</fullName>
    </submittedName>
</protein>
<reference evidence="3" key="1">
    <citation type="submission" date="2022-03" db="EMBL/GenBank/DDBJ databases">
        <authorList>
            <person name="Sayadi A."/>
        </authorList>
    </citation>
    <scope>NUCLEOTIDE SEQUENCE</scope>
</reference>
<comment type="caution">
    <text evidence="3">The sequence shown here is derived from an EMBL/GenBank/DDBJ whole genome shotgun (WGS) entry which is preliminary data.</text>
</comment>
<dbReference type="OrthoDB" id="6761335at2759"/>
<dbReference type="PANTHER" id="PTHR46601">
    <property type="entry name" value="ULP_PROTEASE DOMAIN-CONTAINING PROTEIN"/>
    <property type="match status" value="1"/>
</dbReference>
<dbReference type="PANTHER" id="PTHR46601:SF2">
    <property type="entry name" value="UBIQUITIN-LIKE PROTEASE FAMILY PROFILE DOMAIN-CONTAINING PROTEIN"/>
    <property type="match status" value="1"/>
</dbReference>
<sequence>MNLTSVTISAHGELFTAMAPVKPKVKSADGKRKIVRESMRKLREAIKSDPVRYEEAKKKERERYHARKAAGKIKGIADMSEREKRTIRRKWKDRSKRCYERKKTQEKLNRFLAEETPPSSPCRQPVQEIPAEIDNQDRTPCTSKQSTSSSRSRVSCGEKLRRNNRRKLNITIKKLEIKLQEAERRAGKYKKQVQRLKKIQNKTSPRTEVMSAQLKENYKSKRGSIQKRKFIDNITGPLIKKDRFMKFISSLSSNTILYGNRKNRQMMHQTVLQVNRSVRAFLLKDENSRLCPGKKDTITFKQHKMQKRYLNDTLKNLYVKFRSAHPEMTISYTTFCRMRPFWVLQPKVSARNTCLCLLHTNMNLIVSKLYYLKIINEKSPEDLVKSLTCHNGYLLEQCLERTCPKCKHKEIKVLDYDTDDETFYEKWLTKNTY</sequence>
<name>A0A9P0LE20_ACAOB</name>
<feature type="coiled-coil region" evidence="1">
    <location>
        <begin position="165"/>
        <end position="199"/>
    </location>
</feature>
<evidence type="ECO:0000313" key="3">
    <source>
        <dbReference type="EMBL" id="CAH1993737.1"/>
    </source>
</evidence>
<organism evidence="3 4">
    <name type="scientific">Acanthoscelides obtectus</name>
    <name type="common">Bean weevil</name>
    <name type="synonym">Bruchus obtectus</name>
    <dbReference type="NCBI Taxonomy" id="200917"/>
    <lineage>
        <taxon>Eukaryota</taxon>
        <taxon>Metazoa</taxon>
        <taxon>Ecdysozoa</taxon>
        <taxon>Arthropoda</taxon>
        <taxon>Hexapoda</taxon>
        <taxon>Insecta</taxon>
        <taxon>Pterygota</taxon>
        <taxon>Neoptera</taxon>
        <taxon>Endopterygota</taxon>
        <taxon>Coleoptera</taxon>
        <taxon>Polyphaga</taxon>
        <taxon>Cucujiformia</taxon>
        <taxon>Chrysomeloidea</taxon>
        <taxon>Chrysomelidae</taxon>
        <taxon>Bruchinae</taxon>
        <taxon>Bruchini</taxon>
        <taxon>Acanthoscelides</taxon>
    </lineage>
</organism>
<feature type="region of interest" description="Disordered" evidence="2">
    <location>
        <begin position="130"/>
        <end position="162"/>
    </location>
</feature>
<keyword evidence="1" id="KW-0175">Coiled coil</keyword>